<feature type="transmembrane region" description="Helical" evidence="8">
    <location>
        <begin position="291"/>
        <end position="311"/>
    </location>
</feature>
<evidence type="ECO:0000256" key="1">
    <source>
        <dbReference type="ARBA" id="ARBA00004141"/>
    </source>
</evidence>
<feature type="region of interest" description="Disordered" evidence="7">
    <location>
        <begin position="1433"/>
        <end position="1472"/>
    </location>
</feature>
<dbReference type="SUPFAM" id="SSF53448">
    <property type="entry name" value="Nucleotide-diphospho-sugar transferases"/>
    <property type="match status" value="1"/>
</dbReference>
<dbReference type="InterPro" id="IPR004835">
    <property type="entry name" value="Chitin_synth"/>
</dbReference>
<feature type="transmembrane region" description="Helical" evidence="8">
    <location>
        <begin position="460"/>
        <end position="480"/>
    </location>
</feature>
<evidence type="ECO:0000256" key="3">
    <source>
        <dbReference type="ARBA" id="ARBA00022676"/>
    </source>
</evidence>
<dbReference type="EMBL" id="CAJNOL010000316">
    <property type="protein sequence ID" value="CAF1002258.1"/>
    <property type="molecule type" value="Genomic_DNA"/>
</dbReference>
<feature type="transmembrane region" description="Helical" evidence="8">
    <location>
        <begin position="1078"/>
        <end position="1097"/>
    </location>
</feature>
<dbReference type="EMBL" id="CAJNOH010000123">
    <property type="protein sequence ID" value="CAF0888075.1"/>
    <property type="molecule type" value="Genomic_DNA"/>
</dbReference>
<sequence length="1673" mass="192241">MPYGDGILESPADQYGKTTLCMRNAKRLFKCAAYMVYFVGVLVFAVASKGSFLLMTQSLGNRLQEKQYASRWSFMLVATICVPYVFLFLEALAKSLFRNRRGPVFTDLITIFVLESIHTFGVCLLVFRVLPSCDVIRGLLLMNAVCTIPAFCKLTLSKSNSRPMLRFLTLFIDLAAFVAQCSVYFVVTSTQYTAFLTKSSLTTTTQATNIGESLSSDTFDTLNTAISNSIKTTTDINEHVQIRFGWEAPIALFCVSIVWWENYVDRDIKLGKLNIPLGTYKRHLQSVRSKANIGASIWKIALTVAFSFLLLPKERFENVFVSFNNNPSNIISNEPSLHTGSELNNYDAGSLSNQFDMNNNNNDLPVRHKRQMPLFPVDDNNTVMGKIGGNADQMSLFPGNNDDDPGIAADPFDFQPDREKTIDDYWHSIGPFVPMIIHFFSTGLCYYFSKSACKMQMQRVAFAVPLTLATPVTLAIMIGLCQWKTDQIVFIREIMYWECSENLNTTRITWHIIIGLCLWYLSQLWITSHIWFPENKRLATTETLFVLPQYDSSLIEQSLLLNRRRNEPEHQKNKLEEHFEDLDIIDGMAAFSEDEKLENNTKIYLCGTLWHETISEMILMLKSIMRMDIDQSARRQARDEFQVIDPDYYDMEAHVFFDDAFYHDENQQRTLNMFVKDFFEAINKAAGIVHDVEGMKLAPPQKTATPYGGRLSWRLPGGNLLVVHLKDKLKVSKKKRWSMVMYMYYLLGYRILGQCEQRMKSLIKLIEDSPDKRNYRRHFDQNEDLHVYYKDILGPRLLLEAENTFILSVDGDVDFGPDSVRMLIDRMKKDKKVGAVSSRIHPIGSGPLIWYQKMEYAMCYWLQKTTEHSLGCVLCAPGCFALYRASALMDDNVMKVFASRCESPEDYLLRDLGEDRFLSKLLIEQGYRIEYCAAADAYTHAPETFTDFFNQRRRWIPSTLGITVSILKNYRRTIRINESVSFLAVLYHVFYLALYILSPATITIAIADAFNATTDIDVWAAYTLACFPAIAFLMICYHDITEEKKIICAAIFGTYYAIVMMIVVVGTIVRMVDGSWKTTAVFFLLFMGIIFFFTAICHPYELNCVQPCLLFFLCVPTSYVLLVIYALTNLNANAWGTREDIFIPNRKKKQKFKSQAECLQFLEQQFSNAKNSNELLAVVENLIDECHSQRTESSDQLLAQITAVLNRINMFDDLDKRLNKGLDLHGLGLEELVEEQEKKDPNQNINHEQKRTEQLINKYDDRINPYWFDHQLVKYADIKYLNENEFIFWKRLIQRYLKPIHMDALEKQKLQLGLNDLRDQGVFAFFMLDALWIAFVFSVLLAQNRLKDMLFIPVPIPSSYNDHAMIEPLGVMLIFFFGIICLIQFIAMLCHRYNTFQHILASTKLRSSKFEGVRIEDIMDIVKMLQQIKPIDEENEPLPDYSDGEMDKNDNPHNGMKGGDDDDRSQGGSGDDDVFIQAAAIAGEMNNEPGVGKYHIVDENGPVSRKLRHRISRRNPGKPSDDRHHRKGVDNPSFQHEDSQHGIERITSPKRNRKIRSSASPSKKSRNVKPRTHSENRHLNSHIRSPQQQDTSILTTTQAGASAVYPLPSRHQRRTHYNKKLQKKNSLDANFRRRVEKLKEATSSTELDMKLLDKKMTKVLFNMHGVPVGPNVL</sequence>
<evidence type="ECO:0000256" key="2">
    <source>
        <dbReference type="ARBA" id="ARBA00012543"/>
    </source>
</evidence>
<feature type="transmembrane region" description="Helical" evidence="8">
    <location>
        <begin position="425"/>
        <end position="448"/>
    </location>
</feature>
<accession>A0A813YSC4</accession>
<dbReference type="Proteomes" id="UP000663854">
    <property type="component" value="Unassembled WGS sequence"/>
</dbReference>
<evidence type="ECO:0000256" key="5">
    <source>
        <dbReference type="ARBA" id="ARBA00022989"/>
    </source>
</evidence>
<feature type="transmembrane region" description="Helical" evidence="8">
    <location>
        <begin position="508"/>
        <end position="527"/>
    </location>
</feature>
<organism evidence="9 11">
    <name type="scientific">Rotaria sordida</name>
    <dbReference type="NCBI Taxonomy" id="392033"/>
    <lineage>
        <taxon>Eukaryota</taxon>
        <taxon>Metazoa</taxon>
        <taxon>Spiralia</taxon>
        <taxon>Gnathifera</taxon>
        <taxon>Rotifera</taxon>
        <taxon>Eurotatoria</taxon>
        <taxon>Bdelloidea</taxon>
        <taxon>Philodinida</taxon>
        <taxon>Philodinidae</taxon>
        <taxon>Rotaria</taxon>
    </lineage>
</organism>
<keyword evidence="12" id="KW-1185">Reference proteome</keyword>
<keyword evidence="6 8" id="KW-0472">Membrane</keyword>
<dbReference type="GO" id="GO:0006031">
    <property type="term" value="P:chitin biosynthetic process"/>
    <property type="evidence" value="ECO:0007669"/>
    <property type="project" value="TreeGrafter"/>
</dbReference>
<evidence type="ECO:0000256" key="6">
    <source>
        <dbReference type="ARBA" id="ARBA00023136"/>
    </source>
</evidence>
<name>A0A813YSC4_9BILA</name>
<evidence type="ECO:0000313" key="9">
    <source>
        <dbReference type="EMBL" id="CAF0888075.1"/>
    </source>
</evidence>
<gene>
    <name evidence="10" type="ORF">JXQ802_LOCUS14231</name>
    <name evidence="9" type="ORF">PYM288_LOCUS8887</name>
</gene>
<feature type="transmembrane region" description="Helical" evidence="8">
    <location>
        <begin position="168"/>
        <end position="187"/>
    </location>
</feature>
<dbReference type="GO" id="GO:0016020">
    <property type="term" value="C:membrane"/>
    <property type="evidence" value="ECO:0007669"/>
    <property type="project" value="UniProtKB-SubCell"/>
</dbReference>
<evidence type="ECO:0000256" key="7">
    <source>
        <dbReference type="SAM" id="MobiDB-lite"/>
    </source>
</evidence>
<dbReference type="GO" id="GO:0071944">
    <property type="term" value="C:cell periphery"/>
    <property type="evidence" value="ECO:0007669"/>
    <property type="project" value="TreeGrafter"/>
</dbReference>
<dbReference type="Proteomes" id="UP000663870">
    <property type="component" value="Unassembled WGS sequence"/>
</dbReference>
<feature type="transmembrane region" description="Helical" evidence="8">
    <location>
        <begin position="32"/>
        <end position="52"/>
    </location>
</feature>
<keyword evidence="4 8" id="KW-0812">Transmembrane</keyword>
<evidence type="ECO:0000313" key="10">
    <source>
        <dbReference type="EMBL" id="CAF1002258.1"/>
    </source>
</evidence>
<reference evidence="9" key="1">
    <citation type="submission" date="2021-02" db="EMBL/GenBank/DDBJ databases">
        <authorList>
            <person name="Nowell W R."/>
        </authorList>
    </citation>
    <scope>NUCLEOTIDE SEQUENCE</scope>
</reference>
<feature type="compositionally biased region" description="Basic residues" evidence="7">
    <location>
        <begin position="1505"/>
        <end position="1516"/>
    </location>
</feature>
<dbReference type="Gene3D" id="3.90.550.10">
    <property type="entry name" value="Spore Coat Polysaccharide Biosynthesis Protein SpsA, Chain A"/>
    <property type="match status" value="1"/>
</dbReference>
<dbReference type="InterPro" id="IPR029044">
    <property type="entry name" value="Nucleotide-diphossugar_trans"/>
</dbReference>
<feature type="transmembrane region" description="Helical" evidence="8">
    <location>
        <begin position="104"/>
        <end position="130"/>
    </location>
</feature>
<feature type="transmembrane region" description="Helical" evidence="8">
    <location>
        <begin position="1019"/>
        <end position="1037"/>
    </location>
</feature>
<dbReference type="GO" id="GO:0004100">
    <property type="term" value="F:chitin synthase activity"/>
    <property type="evidence" value="ECO:0007669"/>
    <property type="project" value="UniProtKB-EC"/>
</dbReference>
<dbReference type="EC" id="2.4.1.16" evidence="2"/>
<comment type="subcellular location">
    <subcellularLocation>
        <location evidence="1">Membrane</location>
        <topology evidence="1">Multi-pass membrane protein</topology>
    </subcellularLocation>
</comment>
<feature type="transmembrane region" description="Helical" evidence="8">
    <location>
        <begin position="136"/>
        <end position="156"/>
    </location>
</feature>
<evidence type="ECO:0000313" key="12">
    <source>
        <dbReference type="Proteomes" id="UP000663870"/>
    </source>
</evidence>
<keyword evidence="3" id="KW-0328">Glycosyltransferase</keyword>
<protein>
    <recommendedName>
        <fullName evidence="2">chitin synthase</fullName>
        <ecNumber evidence="2">2.4.1.16</ecNumber>
    </recommendedName>
</protein>
<dbReference type="PANTHER" id="PTHR22914">
    <property type="entry name" value="CHITIN SYNTHASE"/>
    <property type="match status" value="1"/>
</dbReference>
<feature type="compositionally biased region" description="Basic and acidic residues" evidence="7">
    <location>
        <begin position="1535"/>
        <end position="1544"/>
    </location>
</feature>
<feature type="region of interest" description="Disordered" evidence="7">
    <location>
        <begin position="1486"/>
        <end position="1590"/>
    </location>
</feature>
<dbReference type="PANTHER" id="PTHR22914:SF42">
    <property type="entry name" value="CHITIN SYNTHASE"/>
    <property type="match status" value="1"/>
</dbReference>
<feature type="transmembrane region" description="Helical" evidence="8">
    <location>
        <begin position="1049"/>
        <end position="1072"/>
    </location>
</feature>
<proteinExistence type="predicted"/>
<evidence type="ECO:0000313" key="11">
    <source>
        <dbReference type="Proteomes" id="UP000663854"/>
    </source>
</evidence>
<feature type="transmembrane region" description="Helical" evidence="8">
    <location>
        <begin position="1369"/>
        <end position="1389"/>
    </location>
</feature>
<dbReference type="Pfam" id="PF03142">
    <property type="entry name" value="Chitin_synth_2"/>
    <property type="match status" value="1"/>
</dbReference>
<keyword evidence="5 8" id="KW-1133">Transmembrane helix</keyword>
<feature type="transmembrane region" description="Helical" evidence="8">
    <location>
        <begin position="980"/>
        <end position="1007"/>
    </location>
</feature>
<feature type="transmembrane region" description="Helical" evidence="8">
    <location>
        <begin position="1109"/>
        <end position="1128"/>
    </location>
</feature>
<evidence type="ECO:0000256" key="4">
    <source>
        <dbReference type="ARBA" id="ARBA00022692"/>
    </source>
</evidence>
<evidence type="ECO:0000256" key="8">
    <source>
        <dbReference type="SAM" id="Phobius"/>
    </source>
</evidence>
<keyword evidence="3" id="KW-0808">Transferase</keyword>
<feature type="transmembrane region" description="Helical" evidence="8">
    <location>
        <begin position="72"/>
        <end position="92"/>
    </location>
</feature>
<feature type="transmembrane region" description="Helical" evidence="8">
    <location>
        <begin position="1322"/>
        <end position="1342"/>
    </location>
</feature>
<comment type="caution">
    <text evidence="9">The sequence shown here is derived from an EMBL/GenBank/DDBJ whole genome shotgun (WGS) entry which is preliminary data.</text>
</comment>